<evidence type="ECO:0000313" key="2">
    <source>
        <dbReference type="Proteomes" id="UP000265520"/>
    </source>
</evidence>
<dbReference type="AlphaFoldDB" id="A0A392PJA2"/>
<sequence>MPLHCCYNSVQDGLKAGGYIDAGAPSSLPPKQNILTPLMSAVNGKHEMLSLKKEMREKKQDFQMTESANPGLKKKAIAIYNAGKEMKWKVFSMKPCCYCKAT</sequence>
<reference evidence="1 2" key="1">
    <citation type="journal article" date="2018" name="Front. Plant Sci.">
        <title>Red Clover (Trifolium pratense) and Zigzag Clover (T. medium) - A Picture of Genomic Similarities and Differences.</title>
        <authorList>
            <person name="Dluhosova J."/>
            <person name="Istvanek J."/>
            <person name="Nedelnik J."/>
            <person name="Repkova J."/>
        </authorList>
    </citation>
    <scope>NUCLEOTIDE SEQUENCE [LARGE SCALE GENOMIC DNA]</scope>
    <source>
        <strain evidence="2">cv. 10/8</strain>
        <tissue evidence="1">Leaf</tissue>
    </source>
</reference>
<keyword evidence="2" id="KW-1185">Reference proteome</keyword>
<proteinExistence type="predicted"/>
<name>A0A392PJA2_9FABA</name>
<comment type="caution">
    <text evidence="1">The sequence shown here is derived from an EMBL/GenBank/DDBJ whole genome shotgun (WGS) entry which is preliminary data.</text>
</comment>
<evidence type="ECO:0000313" key="1">
    <source>
        <dbReference type="EMBL" id="MCI11862.1"/>
    </source>
</evidence>
<dbReference type="Proteomes" id="UP000265520">
    <property type="component" value="Unassembled WGS sequence"/>
</dbReference>
<protein>
    <submittedName>
        <fullName evidence="1">Uncharacterized protein</fullName>
    </submittedName>
</protein>
<dbReference type="EMBL" id="LXQA010081810">
    <property type="protein sequence ID" value="MCI11862.1"/>
    <property type="molecule type" value="Genomic_DNA"/>
</dbReference>
<accession>A0A392PJA2</accession>
<organism evidence="1 2">
    <name type="scientific">Trifolium medium</name>
    <dbReference type="NCBI Taxonomy" id="97028"/>
    <lineage>
        <taxon>Eukaryota</taxon>
        <taxon>Viridiplantae</taxon>
        <taxon>Streptophyta</taxon>
        <taxon>Embryophyta</taxon>
        <taxon>Tracheophyta</taxon>
        <taxon>Spermatophyta</taxon>
        <taxon>Magnoliopsida</taxon>
        <taxon>eudicotyledons</taxon>
        <taxon>Gunneridae</taxon>
        <taxon>Pentapetalae</taxon>
        <taxon>rosids</taxon>
        <taxon>fabids</taxon>
        <taxon>Fabales</taxon>
        <taxon>Fabaceae</taxon>
        <taxon>Papilionoideae</taxon>
        <taxon>50 kb inversion clade</taxon>
        <taxon>NPAAA clade</taxon>
        <taxon>Hologalegina</taxon>
        <taxon>IRL clade</taxon>
        <taxon>Trifolieae</taxon>
        <taxon>Trifolium</taxon>
    </lineage>
</organism>